<comment type="similarity">
    <text evidence="1">Belongs to the frataxin family.</text>
</comment>
<dbReference type="SMART" id="SM01219">
    <property type="entry name" value="Frataxin_Cyay"/>
    <property type="match status" value="1"/>
</dbReference>
<keyword evidence="2" id="KW-0408">Iron</keyword>
<dbReference type="Proteomes" id="UP000241762">
    <property type="component" value="Chromosome"/>
</dbReference>
<dbReference type="GO" id="GO:0004322">
    <property type="term" value="F:ferroxidase activity"/>
    <property type="evidence" value="ECO:0007669"/>
    <property type="project" value="TreeGrafter"/>
</dbReference>
<evidence type="ECO:0000313" key="3">
    <source>
        <dbReference type="EMBL" id="AVP87081.1"/>
    </source>
</evidence>
<dbReference type="GO" id="GO:0016226">
    <property type="term" value="P:iron-sulfur cluster assembly"/>
    <property type="evidence" value="ECO:0007669"/>
    <property type="project" value="InterPro"/>
</dbReference>
<gene>
    <name evidence="3" type="ORF">phytr_1210</name>
</gene>
<dbReference type="Gene3D" id="3.30.920.10">
    <property type="entry name" value="Frataxin/CyaY"/>
    <property type="match status" value="1"/>
</dbReference>
<evidence type="ECO:0000256" key="1">
    <source>
        <dbReference type="ARBA" id="ARBA00008183"/>
    </source>
</evidence>
<name>A0A2P1P729_9RICK</name>
<dbReference type="PANTHER" id="PTHR16821:SF2">
    <property type="entry name" value="FRATAXIN, MITOCHONDRIAL"/>
    <property type="match status" value="1"/>
</dbReference>
<dbReference type="PROSITE" id="PS50810">
    <property type="entry name" value="FRATAXIN_2"/>
    <property type="match status" value="1"/>
</dbReference>
<evidence type="ECO:0000313" key="4">
    <source>
        <dbReference type="Proteomes" id="UP000241762"/>
    </source>
</evidence>
<dbReference type="GO" id="GO:0008198">
    <property type="term" value="F:ferrous iron binding"/>
    <property type="evidence" value="ECO:0007669"/>
    <property type="project" value="TreeGrafter"/>
</dbReference>
<protein>
    <submittedName>
        <fullName evidence="3">Frataxin-like protein</fullName>
    </submittedName>
</protein>
<keyword evidence="4" id="KW-1185">Reference proteome</keyword>
<organism evidence="3 4">
    <name type="scientific">Candidatus Phycorickettsia trachydisci</name>
    <dbReference type="NCBI Taxonomy" id="2115978"/>
    <lineage>
        <taxon>Bacteria</taxon>
        <taxon>Pseudomonadati</taxon>
        <taxon>Pseudomonadota</taxon>
        <taxon>Alphaproteobacteria</taxon>
        <taxon>Rickettsiales</taxon>
        <taxon>Rickettsiaceae</taxon>
        <taxon>Candidatus Phycorickettsia</taxon>
    </lineage>
</organism>
<dbReference type="GO" id="GO:0006879">
    <property type="term" value="P:intracellular iron ion homeostasis"/>
    <property type="evidence" value="ECO:0007669"/>
    <property type="project" value="TreeGrafter"/>
</dbReference>
<dbReference type="InterPro" id="IPR036524">
    <property type="entry name" value="Frataxin/CyaY_sf"/>
</dbReference>
<dbReference type="InterPro" id="IPR002908">
    <property type="entry name" value="Frataxin/CyaY"/>
</dbReference>
<dbReference type="EMBL" id="CP027845">
    <property type="protein sequence ID" value="AVP87081.1"/>
    <property type="molecule type" value="Genomic_DNA"/>
</dbReference>
<dbReference type="KEGG" id="ptc:phytr_1210"/>
<proteinExistence type="inferred from homology"/>
<sequence>MKYYIDYDLFTSHADKFIENLVTSIEENDKQGIIGVDIFDDKVVLSVEGQNNPYIISKHGTYREIWFVSPLSGPDRFKLVEEKWVNGSGVFLDQILIKELSNFCEGITISQR</sequence>
<dbReference type="GO" id="GO:0005737">
    <property type="term" value="C:cytoplasm"/>
    <property type="evidence" value="ECO:0007669"/>
    <property type="project" value="UniProtKB-ARBA"/>
</dbReference>
<dbReference type="GO" id="GO:0051537">
    <property type="term" value="F:2 iron, 2 sulfur cluster binding"/>
    <property type="evidence" value="ECO:0007669"/>
    <property type="project" value="TreeGrafter"/>
</dbReference>
<evidence type="ECO:0000256" key="2">
    <source>
        <dbReference type="ARBA" id="ARBA00023004"/>
    </source>
</evidence>
<accession>A0A2P1P729</accession>
<dbReference type="Pfam" id="PF01491">
    <property type="entry name" value="Frataxin_Cyay"/>
    <property type="match status" value="1"/>
</dbReference>
<dbReference type="SUPFAM" id="SSF55387">
    <property type="entry name" value="Frataxin/Nqo15-like"/>
    <property type="match status" value="1"/>
</dbReference>
<reference evidence="3 4" key="1">
    <citation type="submission" date="2018-03" db="EMBL/GenBank/DDBJ databases">
        <title>A gene transfer event suggests a long-term partnership between eustigmatophyte algae and a novel lineage of endosymbiotic bacteria.</title>
        <authorList>
            <person name="Yurchenko T."/>
            <person name="Sevcikova T."/>
            <person name="Pribyl P."/>
            <person name="El Karkouri K."/>
            <person name="Klimes V."/>
            <person name="Amaral R."/>
            <person name="Zbrankova V."/>
            <person name="Kim E."/>
            <person name="Raoult D."/>
            <person name="Santos L.M.A."/>
            <person name="Elias M."/>
        </authorList>
    </citation>
    <scope>NUCLEOTIDE SEQUENCE [LARGE SCALE GENOMIC DNA]</scope>
    <source>
        <strain evidence="3">CCALA 838</strain>
    </source>
</reference>
<dbReference type="OrthoDB" id="8480400at2"/>
<dbReference type="GO" id="GO:0008199">
    <property type="term" value="F:ferric iron binding"/>
    <property type="evidence" value="ECO:0007669"/>
    <property type="project" value="InterPro"/>
</dbReference>
<dbReference type="GO" id="GO:0034986">
    <property type="term" value="F:iron chaperone activity"/>
    <property type="evidence" value="ECO:0007669"/>
    <property type="project" value="TreeGrafter"/>
</dbReference>
<dbReference type="PANTHER" id="PTHR16821">
    <property type="entry name" value="FRATAXIN"/>
    <property type="match status" value="1"/>
</dbReference>
<dbReference type="AlphaFoldDB" id="A0A2P1P729"/>
<dbReference type="RefSeq" id="WP_106873956.1">
    <property type="nucleotide sequence ID" value="NZ_CP027845.1"/>
</dbReference>